<evidence type="ECO:0000256" key="7">
    <source>
        <dbReference type="SAM" id="Phobius"/>
    </source>
</evidence>
<dbReference type="Pfam" id="PF03006">
    <property type="entry name" value="HlyIII"/>
    <property type="match status" value="1"/>
</dbReference>
<feature type="transmembrane region" description="Helical" evidence="7">
    <location>
        <begin position="106"/>
        <end position="125"/>
    </location>
</feature>
<reference evidence="9" key="1">
    <citation type="submission" date="2023-07" db="EMBL/GenBank/DDBJ databases">
        <authorList>
            <person name="Colorado M.A."/>
            <person name="Villamil L.M."/>
            <person name="Melo J.F."/>
            <person name="Rodriguez J.A."/>
            <person name="Ruiz R.Y."/>
        </authorList>
    </citation>
    <scope>NUCLEOTIDE SEQUENCE [LARGE SCALE GENOMIC DNA]</scope>
    <source>
        <strain evidence="9">C33</strain>
    </source>
</reference>
<dbReference type="EMBL" id="JAVIKH010000010">
    <property type="protein sequence ID" value="MDX8336498.1"/>
    <property type="molecule type" value="Genomic_DNA"/>
</dbReference>
<protein>
    <submittedName>
        <fullName evidence="8">Hemolysin III family protein</fullName>
    </submittedName>
</protein>
<feature type="transmembrane region" description="Helical" evidence="7">
    <location>
        <begin position="41"/>
        <end position="61"/>
    </location>
</feature>
<evidence type="ECO:0000256" key="3">
    <source>
        <dbReference type="ARBA" id="ARBA00022475"/>
    </source>
</evidence>
<feature type="transmembrane region" description="Helical" evidence="7">
    <location>
        <begin position="189"/>
        <end position="208"/>
    </location>
</feature>
<evidence type="ECO:0000256" key="2">
    <source>
        <dbReference type="ARBA" id="ARBA00008488"/>
    </source>
</evidence>
<sequence length="209" mass="23899">MNNTLTRLEEWINSMTHYFGAILALIGTGALLVHSLKTNNIGYVIGSMVFCFSLILLYTMSGTYHILYVGKVKKLFKILDHSAIYILISGSYTPYLLGVFDGTTKWVLFFIQWGMTLLGIIFKIFFVGKFNFLSTLIYLFMGWMVVFVFKDLEALASPLSLKLLIWGGISYSVGTIFYLMKNKKFTHGIWHLFVLAGSIFNYFSVFFLI</sequence>
<dbReference type="PANTHER" id="PTHR20855:SF3">
    <property type="entry name" value="LD03007P"/>
    <property type="match status" value="1"/>
</dbReference>
<dbReference type="RefSeq" id="WP_320313899.1">
    <property type="nucleotide sequence ID" value="NZ_JAVIKH010000010.1"/>
</dbReference>
<dbReference type="Proteomes" id="UP001279681">
    <property type="component" value="Unassembled WGS sequence"/>
</dbReference>
<organism evidence="8 9">
    <name type="scientific">Candidatus Cetobacterium colombiensis</name>
    <dbReference type="NCBI Taxonomy" id="3073100"/>
    <lineage>
        <taxon>Bacteria</taxon>
        <taxon>Fusobacteriati</taxon>
        <taxon>Fusobacteriota</taxon>
        <taxon>Fusobacteriia</taxon>
        <taxon>Fusobacteriales</taxon>
        <taxon>Fusobacteriaceae</taxon>
        <taxon>Cetobacterium</taxon>
    </lineage>
</organism>
<keyword evidence="9" id="KW-1185">Reference proteome</keyword>
<feature type="transmembrane region" description="Helical" evidence="7">
    <location>
        <begin position="161"/>
        <end position="180"/>
    </location>
</feature>
<keyword evidence="4 7" id="KW-0812">Transmembrane</keyword>
<keyword evidence="5 7" id="KW-1133">Transmembrane helix</keyword>
<evidence type="ECO:0000256" key="4">
    <source>
        <dbReference type="ARBA" id="ARBA00022692"/>
    </source>
</evidence>
<comment type="similarity">
    <text evidence="2">Belongs to the UPF0073 (Hly-III) family.</text>
</comment>
<name>A0ABU4WAC8_9FUSO</name>
<comment type="caution">
    <text evidence="8">The sequence shown here is derived from an EMBL/GenBank/DDBJ whole genome shotgun (WGS) entry which is preliminary data.</text>
</comment>
<comment type="subcellular location">
    <subcellularLocation>
        <location evidence="1">Cell membrane</location>
        <topology evidence="1">Multi-pass membrane protein</topology>
    </subcellularLocation>
</comment>
<dbReference type="InterPro" id="IPR004254">
    <property type="entry name" value="AdipoR/HlyIII-related"/>
</dbReference>
<dbReference type="PANTHER" id="PTHR20855">
    <property type="entry name" value="ADIPOR/PROGESTIN RECEPTOR-RELATED"/>
    <property type="match status" value="1"/>
</dbReference>
<evidence type="ECO:0000256" key="5">
    <source>
        <dbReference type="ARBA" id="ARBA00022989"/>
    </source>
</evidence>
<evidence type="ECO:0000313" key="8">
    <source>
        <dbReference type="EMBL" id="MDX8336498.1"/>
    </source>
</evidence>
<dbReference type="InterPro" id="IPR005744">
    <property type="entry name" value="Hy-lIII"/>
</dbReference>
<keyword evidence="3" id="KW-1003">Cell membrane</keyword>
<evidence type="ECO:0000256" key="6">
    <source>
        <dbReference type="ARBA" id="ARBA00023136"/>
    </source>
</evidence>
<keyword evidence="6 7" id="KW-0472">Membrane</keyword>
<feature type="transmembrane region" description="Helical" evidence="7">
    <location>
        <begin position="12"/>
        <end position="35"/>
    </location>
</feature>
<accession>A0ABU4WAC8</accession>
<dbReference type="NCBIfam" id="TIGR01065">
    <property type="entry name" value="hlyIII"/>
    <property type="match status" value="1"/>
</dbReference>
<feature type="transmembrane region" description="Helical" evidence="7">
    <location>
        <begin position="132"/>
        <end position="149"/>
    </location>
</feature>
<feature type="transmembrane region" description="Helical" evidence="7">
    <location>
        <begin position="82"/>
        <end position="100"/>
    </location>
</feature>
<evidence type="ECO:0000256" key="1">
    <source>
        <dbReference type="ARBA" id="ARBA00004651"/>
    </source>
</evidence>
<evidence type="ECO:0000313" key="9">
    <source>
        <dbReference type="Proteomes" id="UP001279681"/>
    </source>
</evidence>
<gene>
    <name evidence="8" type="ORF">RFV38_08320</name>
</gene>
<proteinExistence type="inferred from homology"/>